<dbReference type="Gene3D" id="1.20.272.10">
    <property type="match status" value="1"/>
</dbReference>
<dbReference type="Gene3D" id="3.40.50.300">
    <property type="entry name" value="P-loop containing nucleotide triphosphate hydrolases"/>
    <property type="match status" value="1"/>
</dbReference>
<dbReference type="InterPro" id="IPR010372">
    <property type="entry name" value="DNA_pol3_delta_N"/>
</dbReference>
<organism evidence="11 12">
    <name type="scientific">Thermocoleostomius sinensis A174</name>
    <dbReference type="NCBI Taxonomy" id="2016057"/>
    <lineage>
        <taxon>Bacteria</taxon>
        <taxon>Bacillati</taxon>
        <taxon>Cyanobacteriota</taxon>
        <taxon>Cyanophyceae</taxon>
        <taxon>Oculatellales</taxon>
        <taxon>Oculatellaceae</taxon>
        <taxon>Thermocoleostomius</taxon>
    </lineage>
</organism>
<protein>
    <recommendedName>
        <fullName evidence="2">DNA polymerase III subunit delta</fullName>
        <ecNumber evidence="1">2.7.7.7</ecNumber>
    </recommendedName>
</protein>
<keyword evidence="12" id="KW-1185">Reference proteome</keyword>
<keyword evidence="6" id="KW-0239">DNA-directed DNA polymerase</keyword>
<dbReference type="KEGG" id="tsin:OXH18_10335"/>
<dbReference type="NCBIfam" id="TIGR01128">
    <property type="entry name" value="holA"/>
    <property type="match status" value="1"/>
</dbReference>
<evidence type="ECO:0000259" key="10">
    <source>
        <dbReference type="Pfam" id="PF21694"/>
    </source>
</evidence>
<evidence type="ECO:0000256" key="7">
    <source>
        <dbReference type="ARBA" id="ARBA00034754"/>
    </source>
</evidence>
<proteinExistence type="inferred from homology"/>
<evidence type="ECO:0000313" key="12">
    <source>
        <dbReference type="Proteomes" id="UP001163152"/>
    </source>
</evidence>
<evidence type="ECO:0000256" key="6">
    <source>
        <dbReference type="ARBA" id="ARBA00022932"/>
    </source>
</evidence>
<feature type="domain" description="DNA polymerase III delta subunit-like C-terminal" evidence="10">
    <location>
        <begin position="203"/>
        <end position="309"/>
    </location>
</feature>
<keyword evidence="5" id="KW-0235">DNA replication</keyword>
<dbReference type="PANTHER" id="PTHR34388:SF1">
    <property type="entry name" value="DNA POLYMERASE III SUBUNIT DELTA"/>
    <property type="match status" value="1"/>
</dbReference>
<keyword evidence="3 11" id="KW-0808">Transferase</keyword>
<name>A0A9E9CC98_9CYAN</name>
<dbReference type="EC" id="2.7.7.7" evidence="1"/>
<keyword evidence="4 11" id="KW-0548">Nucleotidyltransferase</keyword>
<dbReference type="SUPFAM" id="SSF48019">
    <property type="entry name" value="post-AAA+ oligomerization domain-like"/>
    <property type="match status" value="1"/>
</dbReference>
<dbReference type="Proteomes" id="UP001163152">
    <property type="component" value="Chromosome"/>
</dbReference>
<accession>A0A9E9CC98</accession>
<evidence type="ECO:0000256" key="8">
    <source>
        <dbReference type="ARBA" id="ARBA00049244"/>
    </source>
</evidence>
<dbReference type="Gene3D" id="1.10.8.60">
    <property type="match status" value="1"/>
</dbReference>
<dbReference type="SUPFAM" id="SSF52540">
    <property type="entry name" value="P-loop containing nucleoside triphosphate hydrolases"/>
    <property type="match status" value="1"/>
</dbReference>
<dbReference type="InterPro" id="IPR005790">
    <property type="entry name" value="DNA_polIII_delta"/>
</dbReference>
<dbReference type="InterPro" id="IPR008921">
    <property type="entry name" value="DNA_pol3_clamp-load_cplx_C"/>
</dbReference>
<comment type="catalytic activity">
    <reaction evidence="8">
        <text>DNA(n) + a 2'-deoxyribonucleoside 5'-triphosphate = DNA(n+1) + diphosphate</text>
        <dbReference type="Rhea" id="RHEA:22508"/>
        <dbReference type="Rhea" id="RHEA-COMP:17339"/>
        <dbReference type="Rhea" id="RHEA-COMP:17340"/>
        <dbReference type="ChEBI" id="CHEBI:33019"/>
        <dbReference type="ChEBI" id="CHEBI:61560"/>
        <dbReference type="ChEBI" id="CHEBI:173112"/>
        <dbReference type="EC" id="2.7.7.7"/>
    </reaction>
</comment>
<reference evidence="11" key="1">
    <citation type="submission" date="2022-12" db="EMBL/GenBank/DDBJ databases">
        <title>Polyphasic identification of a Novel Hot-Spring Cyanobacterium Ocullathermofonsia sinensis gen nov. sp. nov. and Genomic Insights on its Adaptations to the Thermal Habitat.</title>
        <authorList>
            <person name="Daroch M."/>
            <person name="Tang J."/>
            <person name="Jiang Y."/>
        </authorList>
    </citation>
    <scope>NUCLEOTIDE SEQUENCE</scope>
    <source>
        <strain evidence="11">PKUAC-SCTA174</strain>
    </source>
</reference>
<dbReference type="InterPro" id="IPR027417">
    <property type="entry name" value="P-loop_NTPase"/>
</dbReference>
<dbReference type="GO" id="GO:0009360">
    <property type="term" value="C:DNA polymerase III complex"/>
    <property type="evidence" value="ECO:0007669"/>
    <property type="project" value="InterPro"/>
</dbReference>
<evidence type="ECO:0000313" key="11">
    <source>
        <dbReference type="EMBL" id="WAL62360.1"/>
    </source>
</evidence>
<dbReference type="EMBL" id="CP113797">
    <property type="protein sequence ID" value="WAL62360.1"/>
    <property type="molecule type" value="Genomic_DNA"/>
</dbReference>
<dbReference type="PANTHER" id="PTHR34388">
    <property type="entry name" value="DNA POLYMERASE III SUBUNIT DELTA"/>
    <property type="match status" value="1"/>
</dbReference>
<dbReference type="RefSeq" id="WP_268612675.1">
    <property type="nucleotide sequence ID" value="NZ_CP113797.1"/>
</dbReference>
<gene>
    <name evidence="11" type="primary">holA</name>
    <name evidence="11" type="ORF">OXH18_10335</name>
</gene>
<sequence length="330" mass="37005">MPIYLFWGEDEFALNRAVQALRDRTLDPAWVSFNYDKLSSEQPDAVVQALNLALTPPFGAGNRMVWLADTLLFQRCSDEILRELDRSLPHLPDSSVLLLTHSHKPDGRLKSTKLLQKYGEIQEFSPIPPWKTDLLVQQVRRAAQEVGVKLTDDAIQLLADSVGNNSRQLYNELEKLLLYGFTDDRPLNAAAVRTLVTASTQTSLQLAATIRQGDTAESLGLIADLLNHNEPPLRIVATLVGQFRTWLWVKVMVDAKERDEKEIARAAEVANPKRIYFLRQEVAALPLAGLEQSLSLLLDLEFGLKSGKEPIALLQTKVIELCQLFQKAKS</sequence>
<dbReference type="Pfam" id="PF06144">
    <property type="entry name" value="DNA_pol3_delta"/>
    <property type="match status" value="1"/>
</dbReference>
<dbReference type="InterPro" id="IPR048466">
    <property type="entry name" value="DNA_pol3_delta-like_C"/>
</dbReference>
<dbReference type="GO" id="GO:0003677">
    <property type="term" value="F:DNA binding"/>
    <property type="evidence" value="ECO:0007669"/>
    <property type="project" value="InterPro"/>
</dbReference>
<dbReference type="Pfam" id="PF21694">
    <property type="entry name" value="DNA_pol3_delta_C"/>
    <property type="match status" value="1"/>
</dbReference>
<evidence type="ECO:0000256" key="1">
    <source>
        <dbReference type="ARBA" id="ARBA00012417"/>
    </source>
</evidence>
<feature type="domain" description="DNA polymerase III delta N-terminal" evidence="9">
    <location>
        <begin position="4"/>
        <end position="118"/>
    </location>
</feature>
<dbReference type="AlphaFoldDB" id="A0A9E9CC98"/>
<evidence type="ECO:0000259" key="9">
    <source>
        <dbReference type="Pfam" id="PF06144"/>
    </source>
</evidence>
<evidence type="ECO:0000256" key="2">
    <source>
        <dbReference type="ARBA" id="ARBA00017703"/>
    </source>
</evidence>
<evidence type="ECO:0000256" key="3">
    <source>
        <dbReference type="ARBA" id="ARBA00022679"/>
    </source>
</evidence>
<evidence type="ECO:0000256" key="5">
    <source>
        <dbReference type="ARBA" id="ARBA00022705"/>
    </source>
</evidence>
<comment type="similarity">
    <text evidence="7">Belongs to the DNA polymerase HolA subunit family.</text>
</comment>
<dbReference type="GO" id="GO:0006261">
    <property type="term" value="P:DNA-templated DNA replication"/>
    <property type="evidence" value="ECO:0007669"/>
    <property type="project" value="TreeGrafter"/>
</dbReference>
<evidence type="ECO:0000256" key="4">
    <source>
        <dbReference type="ARBA" id="ARBA00022695"/>
    </source>
</evidence>
<dbReference type="GO" id="GO:0003887">
    <property type="term" value="F:DNA-directed DNA polymerase activity"/>
    <property type="evidence" value="ECO:0007669"/>
    <property type="project" value="UniProtKB-KW"/>
</dbReference>